<keyword evidence="2" id="KW-0010">Activator</keyword>
<dbReference type="GO" id="GO:0003713">
    <property type="term" value="F:transcription coactivator activity"/>
    <property type="evidence" value="ECO:0007669"/>
    <property type="project" value="TreeGrafter"/>
</dbReference>
<evidence type="ECO:0000313" key="6">
    <source>
        <dbReference type="Proteomes" id="UP000695026"/>
    </source>
</evidence>
<evidence type="ECO:0000256" key="3">
    <source>
        <dbReference type="ARBA" id="ARBA00023163"/>
    </source>
</evidence>
<dbReference type="PANTHER" id="PTHR28376:SF1">
    <property type="entry name" value="POU DOMAIN CLASS 2-ASSOCIATING FACTOR 2"/>
    <property type="match status" value="1"/>
</dbReference>
<evidence type="ECO:0000256" key="4">
    <source>
        <dbReference type="SAM" id="MobiDB-lite"/>
    </source>
</evidence>
<dbReference type="Proteomes" id="UP000695026">
    <property type="component" value="Unplaced"/>
</dbReference>
<accession>A0A9F5MZH4</accession>
<evidence type="ECO:0000313" key="7">
    <source>
        <dbReference type="RefSeq" id="XP_025030230.1"/>
    </source>
</evidence>
<evidence type="ECO:0000259" key="5">
    <source>
        <dbReference type="PROSITE" id="PS52003"/>
    </source>
</evidence>
<dbReference type="Pfam" id="PF17721">
    <property type="entry name" value="POU2AF2"/>
    <property type="match status" value="1"/>
</dbReference>
<dbReference type="GO" id="GO:0005634">
    <property type="term" value="C:nucleus"/>
    <property type="evidence" value="ECO:0007669"/>
    <property type="project" value="TreeGrafter"/>
</dbReference>
<dbReference type="PANTHER" id="PTHR28376">
    <property type="entry name" value="RGD1562914"/>
    <property type="match status" value="1"/>
</dbReference>
<dbReference type="InterPro" id="IPR047571">
    <property type="entry name" value="OCA"/>
</dbReference>
<keyword evidence="1" id="KW-0805">Transcription regulation</keyword>
<dbReference type="PROSITE" id="PS52003">
    <property type="entry name" value="OCA"/>
    <property type="match status" value="1"/>
</dbReference>
<organism evidence="6 7">
    <name type="scientific">Python bivittatus</name>
    <name type="common">Burmese python</name>
    <name type="synonym">Python molurus bivittatus</name>
    <dbReference type="NCBI Taxonomy" id="176946"/>
    <lineage>
        <taxon>Eukaryota</taxon>
        <taxon>Metazoa</taxon>
        <taxon>Chordata</taxon>
        <taxon>Craniata</taxon>
        <taxon>Vertebrata</taxon>
        <taxon>Euteleostomi</taxon>
        <taxon>Lepidosauria</taxon>
        <taxon>Squamata</taxon>
        <taxon>Bifurcata</taxon>
        <taxon>Unidentata</taxon>
        <taxon>Episquamata</taxon>
        <taxon>Toxicofera</taxon>
        <taxon>Serpentes</taxon>
        <taxon>Henophidia</taxon>
        <taxon>Pythonidae</taxon>
        <taxon>Python</taxon>
    </lineage>
</organism>
<dbReference type="AlphaFoldDB" id="A0A9F5MZH4"/>
<evidence type="ECO:0000256" key="1">
    <source>
        <dbReference type="ARBA" id="ARBA00023015"/>
    </source>
</evidence>
<evidence type="ECO:0000256" key="2">
    <source>
        <dbReference type="ARBA" id="ARBA00023159"/>
    </source>
</evidence>
<feature type="domain" description="OCA" evidence="5">
    <location>
        <begin position="10"/>
        <end position="32"/>
    </location>
</feature>
<name>A0A9F5MZH4_PYTBI</name>
<sequence>METVPADYGKRVYQGVRVKHTVKDLLAEKRSRQTNSLRRNGSVVTTQPSLIPLPSSPTVSGYYGVRRSLMTDMDLQNSKEISSEVYTSSLLPKSLAYESPATQGYSLSLDTHLIDQYVDHRAGSIPSGVSTLLGNSPLTSVTSSFPSDSAHFFSRDSWEQSVPDGLGQLEACPESLQVAPATSCLSAHEPGTASQCRNSHWSSPISGTQSYSFHPLEDIHYPAAFSGSSNYPFSSFMAAVANDLPVPKMLPVSSEEPSDAASLQDSSPFWPKEDTSPLWGSYEERRTY</sequence>
<dbReference type="GO" id="GO:0043565">
    <property type="term" value="F:sequence-specific DNA binding"/>
    <property type="evidence" value="ECO:0007669"/>
    <property type="project" value="TreeGrafter"/>
</dbReference>
<dbReference type="RefSeq" id="XP_025030230.1">
    <property type="nucleotide sequence ID" value="XM_025174462.1"/>
</dbReference>
<dbReference type="GO" id="GO:0070974">
    <property type="term" value="F:POU domain binding"/>
    <property type="evidence" value="ECO:0007669"/>
    <property type="project" value="InterPro"/>
</dbReference>
<proteinExistence type="predicted"/>
<dbReference type="CTD" id="341032"/>
<dbReference type="OMA" id="QHRSSGW"/>
<gene>
    <name evidence="7" type="primary">CUNH11orf53</name>
</gene>
<protein>
    <submittedName>
        <fullName evidence="7">Uncharacterized protein C11orf53 homolog</fullName>
    </submittedName>
</protein>
<dbReference type="OrthoDB" id="9892004at2759"/>
<keyword evidence="3" id="KW-0804">Transcription</keyword>
<dbReference type="InterPro" id="IPR037655">
    <property type="entry name" value="POU2AF2"/>
</dbReference>
<reference evidence="7" key="1">
    <citation type="submission" date="2025-08" db="UniProtKB">
        <authorList>
            <consortium name="RefSeq"/>
        </authorList>
    </citation>
    <scope>IDENTIFICATION</scope>
    <source>
        <tissue evidence="7">Liver</tissue>
    </source>
</reference>
<dbReference type="KEGG" id="pbi:112542212"/>
<dbReference type="GeneID" id="112542212"/>
<feature type="region of interest" description="Disordered" evidence="4">
    <location>
        <begin position="250"/>
        <end position="288"/>
    </location>
</feature>
<keyword evidence="6" id="KW-1185">Reference proteome</keyword>